<organism evidence="2 3">
    <name type="scientific">Laticauda laticaudata</name>
    <name type="common">Blue-ringed sea krait</name>
    <name type="synonym">Blue-lipped sea krait</name>
    <dbReference type="NCBI Taxonomy" id="8630"/>
    <lineage>
        <taxon>Eukaryota</taxon>
        <taxon>Metazoa</taxon>
        <taxon>Chordata</taxon>
        <taxon>Craniata</taxon>
        <taxon>Vertebrata</taxon>
        <taxon>Euteleostomi</taxon>
        <taxon>Lepidosauria</taxon>
        <taxon>Squamata</taxon>
        <taxon>Bifurcata</taxon>
        <taxon>Unidentata</taxon>
        <taxon>Episquamata</taxon>
        <taxon>Toxicofera</taxon>
        <taxon>Serpentes</taxon>
        <taxon>Colubroidea</taxon>
        <taxon>Elapidae</taxon>
        <taxon>Laticaudinae</taxon>
        <taxon>Laticauda</taxon>
    </lineage>
</organism>
<dbReference type="AlphaFoldDB" id="A0A8C5S6L6"/>
<feature type="region of interest" description="Disordered" evidence="1">
    <location>
        <begin position="1"/>
        <end position="20"/>
    </location>
</feature>
<dbReference type="Proteomes" id="UP000694406">
    <property type="component" value="Unplaced"/>
</dbReference>
<reference evidence="2" key="1">
    <citation type="submission" date="2025-08" db="UniProtKB">
        <authorList>
            <consortium name="Ensembl"/>
        </authorList>
    </citation>
    <scope>IDENTIFICATION</scope>
</reference>
<sequence>MPGAASWRVSPPTGSTRSPSVYLSLRQGMLRPLPFRRESVPCLQGRFCGAVPRRRKPADSCCNHGGVRWEDCPGCVTGLNTPWHGGRTSQASRG</sequence>
<evidence type="ECO:0000313" key="2">
    <source>
        <dbReference type="Ensembl" id="ENSLLTP00000013058.1"/>
    </source>
</evidence>
<protein>
    <submittedName>
        <fullName evidence="2">Uncharacterized protein</fullName>
    </submittedName>
</protein>
<evidence type="ECO:0000313" key="3">
    <source>
        <dbReference type="Proteomes" id="UP000694406"/>
    </source>
</evidence>
<accession>A0A8C5S6L6</accession>
<evidence type="ECO:0000256" key="1">
    <source>
        <dbReference type="SAM" id="MobiDB-lite"/>
    </source>
</evidence>
<keyword evidence="3" id="KW-1185">Reference proteome</keyword>
<dbReference type="Ensembl" id="ENSLLTT00000013562.1">
    <property type="protein sequence ID" value="ENSLLTP00000013058.1"/>
    <property type="gene ID" value="ENSLLTG00000009975.1"/>
</dbReference>
<reference evidence="2" key="2">
    <citation type="submission" date="2025-09" db="UniProtKB">
        <authorList>
            <consortium name="Ensembl"/>
        </authorList>
    </citation>
    <scope>IDENTIFICATION</scope>
</reference>
<name>A0A8C5S6L6_LATLA</name>
<proteinExistence type="predicted"/>